<dbReference type="EMBL" id="PFTC01000015">
    <property type="protein sequence ID" value="PJB98893.1"/>
    <property type="molecule type" value="Genomic_DNA"/>
</dbReference>
<dbReference type="InterPro" id="IPR008921">
    <property type="entry name" value="DNA_pol3_clamp-load_cplx_C"/>
</dbReference>
<dbReference type="NCBIfam" id="TIGR02397">
    <property type="entry name" value="dnaX_nterm"/>
    <property type="match status" value="1"/>
</dbReference>
<dbReference type="FunFam" id="1.10.8.60:FF:000013">
    <property type="entry name" value="DNA polymerase III subunit gamma/tau"/>
    <property type="match status" value="1"/>
</dbReference>
<keyword evidence="2" id="KW-0808">Transferase</keyword>
<dbReference type="InterPro" id="IPR022754">
    <property type="entry name" value="DNA_pol_III_gamma-3"/>
</dbReference>
<dbReference type="Pfam" id="PF22608">
    <property type="entry name" value="DNAX_ATPase_lid"/>
    <property type="match status" value="1"/>
</dbReference>
<dbReference type="PROSITE" id="PS50819">
    <property type="entry name" value="INTEIN_ENDONUCLEASE"/>
    <property type="match status" value="1"/>
</dbReference>
<evidence type="ECO:0000256" key="8">
    <source>
        <dbReference type="ARBA" id="ARBA00022833"/>
    </source>
</evidence>
<reference evidence="13" key="1">
    <citation type="submission" date="2017-09" db="EMBL/GenBank/DDBJ databases">
        <title>Depth-based differentiation of microbial function through sediment-hosted aquifers and enrichment of novel symbionts in the deep terrestrial subsurface.</title>
        <authorList>
            <person name="Probst A.J."/>
            <person name="Ladd B."/>
            <person name="Jarett J.K."/>
            <person name="Geller-Mcgrath D.E."/>
            <person name="Sieber C.M.K."/>
            <person name="Emerson J.B."/>
            <person name="Anantharaman K."/>
            <person name="Thomas B.C."/>
            <person name="Malmstrom R."/>
            <person name="Stieglmeier M."/>
            <person name="Klingl A."/>
            <person name="Woyke T."/>
            <person name="Ryan C.M."/>
            <person name="Banfield J.F."/>
        </authorList>
    </citation>
    <scope>NUCLEOTIDE SEQUENCE [LARGE SCALE GENOMIC DNA]</scope>
</reference>
<feature type="domain" description="DOD-type homing endonuclease" evidence="11">
    <location>
        <begin position="163"/>
        <end position="314"/>
    </location>
</feature>
<dbReference type="GO" id="GO:0005524">
    <property type="term" value="F:ATP binding"/>
    <property type="evidence" value="ECO:0007669"/>
    <property type="project" value="UniProtKB-KW"/>
</dbReference>
<keyword evidence="7" id="KW-0068">Autocatalytic cleavage</keyword>
<evidence type="ECO:0000256" key="4">
    <source>
        <dbReference type="ARBA" id="ARBA00022705"/>
    </source>
</evidence>
<dbReference type="InterPro" id="IPR045085">
    <property type="entry name" value="HLD_clamp_pol_III_gamma_tau"/>
</dbReference>
<dbReference type="InterPro" id="IPR050238">
    <property type="entry name" value="DNA_Rep/Repair_Clamp_Loader"/>
</dbReference>
<evidence type="ECO:0000313" key="12">
    <source>
        <dbReference type="EMBL" id="PJB98893.1"/>
    </source>
</evidence>
<dbReference type="InterPro" id="IPR004042">
    <property type="entry name" value="Intein_endonuc_central"/>
</dbReference>
<dbReference type="InterPro" id="IPR027417">
    <property type="entry name" value="P-loop_NTPase"/>
</dbReference>
<dbReference type="SUPFAM" id="SSF55608">
    <property type="entry name" value="Homing endonucleases"/>
    <property type="match status" value="1"/>
</dbReference>
<dbReference type="GO" id="GO:0003677">
    <property type="term" value="F:DNA binding"/>
    <property type="evidence" value="ECO:0007669"/>
    <property type="project" value="InterPro"/>
</dbReference>
<dbReference type="SMART" id="SM00305">
    <property type="entry name" value="HintC"/>
    <property type="match status" value="1"/>
</dbReference>
<dbReference type="NCBIfam" id="TIGR01443">
    <property type="entry name" value="intein_Cterm"/>
    <property type="match status" value="1"/>
</dbReference>
<dbReference type="Pfam" id="PF14528">
    <property type="entry name" value="LAGLIDADG_3"/>
    <property type="match status" value="1"/>
</dbReference>
<dbReference type="PROSITE" id="PS50818">
    <property type="entry name" value="INTEIN_C_TER"/>
    <property type="match status" value="1"/>
</dbReference>
<dbReference type="CDD" id="cd18137">
    <property type="entry name" value="HLD_clamp_pol_III_gamma_tau"/>
    <property type="match status" value="1"/>
</dbReference>
<dbReference type="PANTHER" id="PTHR11669:SF0">
    <property type="entry name" value="PROTEIN STICHEL-LIKE 2"/>
    <property type="match status" value="1"/>
</dbReference>
<keyword evidence="9" id="KW-0067">ATP-binding</keyword>
<protein>
    <submittedName>
        <fullName evidence="12">DNA polymerase III, subunit gamma and tau</fullName>
    </submittedName>
</protein>
<dbReference type="InterPro" id="IPR030934">
    <property type="entry name" value="Intein_C"/>
</dbReference>
<dbReference type="GO" id="GO:0003887">
    <property type="term" value="F:DNA-directed DNA polymerase activity"/>
    <property type="evidence" value="ECO:0007669"/>
    <property type="project" value="InterPro"/>
</dbReference>
<dbReference type="GO" id="GO:0009360">
    <property type="term" value="C:DNA polymerase III complex"/>
    <property type="evidence" value="ECO:0007669"/>
    <property type="project" value="InterPro"/>
</dbReference>
<dbReference type="GO" id="GO:0046872">
    <property type="term" value="F:metal ion binding"/>
    <property type="evidence" value="ECO:0007669"/>
    <property type="project" value="UniProtKB-KW"/>
</dbReference>
<dbReference type="InterPro" id="IPR027434">
    <property type="entry name" value="Homing_endonucl"/>
</dbReference>
<dbReference type="InterPro" id="IPR003587">
    <property type="entry name" value="Hint_dom_N"/>
</dbReference>
<dbReference type="PROSITE" id="PS50817">
    <property type="entry name" value="INTEIN_N_TER"/>
    <property type="match status" value="1"/>
</dbReference>
<keyword evidence="8" id="KW-0862">Zinc</keyword>
<dbReference type="GO" id="GO:0006261">
    <property type="term" value="P:DNA-templated DNA replication"/>
    <property type="evidence" value="ECO:0007669"/>
    <property type="project" value="TreeGrafter"/>
</dbReference>
<accession>A0A2M8DLW0</accession>
<dbReference type="InterPro" id="IPR012763">
    <property type="entry name" value="DNA_pol_III_sug/sutau_N"/>
</dbReference>
<dbReference type="InterPro" id="IPR036844">
    <property type="entry name" value="Hint_dom_sf"/>
</dbReference>
<proteinExistence type="inferred from homology"/>
<evidence type="ECO:0000256" key="2">
    <source>
        <dbReference type="ARBA" id="ARBA00022679"/>
    </source>
</evidence>
<dbReference type="InterPro" id="IPR003586">
    <property type="entry name" value="Hint_dom_C"/>
</dbReference>
<dbReference type="Gene3D" id="2.170.16.10">
    <property type="entry name" value="Hedgehog/Intein (Hint) domain"/>
    <property type="match status" value="2"/>
</dbReference>
<dbReference type="PRINTS" id="PR00379">
    <property type="entry name" value="INTEIN"/>
</dbReference>
<keyword evidence="6" id="KW-0547">Nucleotide-binding</keyword>
<dbReference type="Gene3D" id="3.40.50.300">
    <property type="entry name" value="P-loop containing nucleotide triphosphate hydrolases"/>
    <property type="match status" value="2"/>
</dbReference>
<dbReference type="Gene3D" id="1.10.8.60">
    <property type="match status" value="1"/>
</dbReference>
<dbReference type="FunFam" id="3.40.50.300:FF:000014">
    <property type="entry name" value="DNA polymerase III subunit gamma/tau"/>
    <property type="match status" value="1"/>
</dbReference>
<dbReference type="CDD" id="cd00081">
    <property type="entry name" value="Hint"/>
    <property type="match status" value="2"/>
</dbReference>
<dbReference type="NCBIfam" id="TIGR01445">
    <property type="entry name" value="intein_Nterm"/>
    <property type="match status" value="1"/>
</dbReference>
<keyword evidence="10" id="KW-0651">Protein splicing</keyword>
<dbReference type="SUPFAM" id="SSF48019">
    <property type="entry name" value="post-AAA+ oligomerization domain-like"/>
    <property type="match status" value="1"/>
</dbReference>
<evidence type="ECO:0000256" key="10">
    <source>
        <dbReference type="ARBA" id="ARBA00023000"/>
    </source>
</evidence>
<dbReference type="InterPro" id="IPR006141">
    <property type="entry name" value="Intein_N"/>
</dbReference>
<keyword evidence="5" id="KW-0479">Metal-binding</keyword>
<comment type="caution">
    <text evidence="12">The sequence shown here is derived from an EMBL/GenBank/DDBJ whole genome shotgun (WGS) entry which is preliminary data.</text>
</comment>
<dbReference type="SMART" id="SM00306">
    <property type="entry name" value="HintN"/>
    <property type="match status" value="1"/>
</dbReference>
<dbReference type="AlphaFoldDB" id="A0A2M8DLW0"/>
<evidence type="ECO:0000256" key="1">
    <source>
        <dbReference type="ARBA" id="ARBA00006360"/>
    </source>
</evidence>
<comment type="similarity">
    <text evidence="1">Belongs to the DnaX/STICHEL family.</text>
</comment>
<evidence type="ECO:0000313" key="13">
    <source>
        <dbReference type="Proteomes" id="UP000230097"/>
    </source>
</evidence>
<dbReference type="InterPro" id="IPR004860">
    <property type="entry name" value="LAGLIDADG_dom"/>
</dbReference>
<dbReference type="Gene3D" id="3.10.28.10">
    <property type="entry name" value="Homing endonucleases"/>
    <property type="match status" value="1"/>
</dbReference>
<dbReference type="Gene3D" id="1.20.272.10">
    <property type="match status" value="1"/>
</dbReference>
<organism evidence="12 13">
    <name type="scientific">Candidatus Nealsonbacteria bacterium CG_4_9_14_0_8_um_filter_36_17</name>
    <dbReference type="NCBI Taxonomy" id="1974693"/>
    <lineage>
        <taxon>Bacteria</taxon>
        <taxon>Candidatus Nealsoniibacteriota</taxon>
    </lineage>
</organism>
<dbReference type="InterPro" id="IPR006142">
    <property type="entry name" value="INTEIN"/>
</dbReference>
<dbReference type="Pfam" id="PF13177">
    <property type="entry name" value="DNA_pol3_delta2"/>
    <property type="match status" value="1"/>
</dbReference>
<dbReference type="GO" id="GO:0004519">
    <property type="term" value="F:endonuclease activity"/>
    <property type="evidence" value="ECO:0007669"/>
    <property type="project" value="InterPro"/>
</dbReference>
<dbReference type="PANTHER" id="PTHR11669">
    <property type="entry name" value="REPLICATION FACTOR C / DNA POLYMERASE III GAMMA-TAU SUBUNIT"/>
    <property type="match status" value="1"/>
</dbReference>
<evidence type="ECO:0000256" key="3">
    <source>
        <dbReference type="ARBA" id="ARBA00022695"/>
    </source>
</evidence>
<dbReference type="Pfam" id="PF12169">
    <property type="entry name" value="DNA_pol3_gamma3"/>
    <property type="match status" value="1"/>
</dbReference>
<dbReference type="GO" id="GO:0016539">
    <property type="term" value="P:intein-mediated protein splicing"/>
    <property type="evidence" value="ECO:0007669"/>
    <property type="project" value="InterPro"/>
</dbReference>
<keyword evidence="3" id="KW-0548">Nucleotidyltransferase</keyword>
<dbReference type="SUPFAM" id="SSF52540">
    <property type="entry name" value="P-loop containing nucleoside triphosphate hydrolases"/>
    <property type="match status" value="2"/>
</dbReference>
<evidence type="ECO:0000256" key="9">
    <source>
        <dbReference type="ARBA" id="ARBA00022840"/>
    </source>
</evidence>
<dbReference type="Proteomes" id="UP000230097">
    <property type="component" value="Unassembled WGS sequence"/>
</dbReference>
<evidence type="ECO:0000259" key="11">
    <source>
        <dbReference type="PROSITE" id="PS50819"/>
    </source>
</evidence>
<evidence type="ECO:0000256" key="6">
    <source>
        <dbReference type="ARBA" id="ARBA00022741"/>
    </source>
</evidence>
<evidence type="ECO:0000256" key="7">
    <source>
        <dbReference type="ARBA" id="ARBA00022813"/>
    </source>
</evidence>
<dbReference type="SUPFAM" id="SSF51294">
    <property type="entry name" value="Hedgehog/intein (Hint) domain"/>
    <property type="match status" value="1"/>
</dbReference>
<sequence length="804" mass="91236">MSLVLYRKYRPQTFSEIIGQEHIVQTLTNAISSGMVSHAYLFSGPRGTGKCVKFDTKITDTLTGEILTIEEMYKQKRANLLTLQPDYKLKGTHPSNYIDDGINPCYKVATALGREIEVTFSHPFLTIEGWKKLSELKVGDYIGIPRILPIFGKEEMPEYQVRLIAHLISEGSTHDWNRTVGFTNSDSVLVNDFVLAAKKFENIKVVKVDSNGTRTPTYRPVQIIRRYWINQPGQSQNSIMGFAKSLGLVGQKSKTKTVPPIIFQLTKPLLSLFLRTIYSGDGGVDYSNTPTISYYSSSKKLISQIQHLLLRFGIIARIRYKPVKYKGKLYPNWVLEITNRESLLKFSKEIGFIGEKAKELQQFASYISDRPTNPNCDVIPIEVWNLVKHEKEMNNKSWVEVGKILNYKKPKKFSNTVRFRPSRNKLKICGEVFDSREILNIANSDIYWDRIAEIKYTGDYQVYDLVVPGTHNFVANDFIVHNTTIARLLAKAVNCQNRKTGEAEPCNQCPSCTEIMEGRSLDLLEIDAASHRGIDEIRELRDGIKFVPTKSKYKVFIVDESHQLTKEAANALLKTLEEPPSYAIFVLATTEIHKMIPTIISRCQRFDFRKLTVPEIIKRLEIIAEKEKVKIERTALELIASNSSGSIRDAESLLDQALIFAGALGQELKAEDIKNLLGLVEIELVSKFCDFLCQKKASEAINFLNEITEKGSDLQEFAKILINYLRQALILRLSGLSAKEAENPLITGLTKEEFQKLEKQAFAFTEGELRNILNLFLEAENKMKYSPIPQLPLELAIIESCGIT</sequence>
<keyword evidence="4" id="KW-0235">DNA replication</keyword>
<evidence type="ECO:0000256" key="5">
    <source>
        <dbReference type="ARBA" id="ARBA00022723"/>
    </source>
</evidence>
<name>A0A2M8DLW0_9BACT</name>
<gene>
    <name evidence="12" type="primary">dnaX</name>
    <name evidence="12" type="ORF">CO078_00545</name>
</gene>